<organism evidence="3 4">
    <name type="scientific">Electrophorus voltai</name>
    <dbReference type="NCBI Taxonomy" id="2609070"/>
    <lineage>
        <taxon>Eukaryota</taxon>
        <taxon>Metazoa</taxon>
        <taxon>Chordata</taxon>
        <taxon>Craniata</taxon>
        <taxon>Vertebrata</taxon>
        <taxon>Euteleostomi</taxon>
        <taxon>Actinopterygii</taxon>
        <taxon>Neopterygii</taxon>
        <taxon>Teleostei</taxon>
        <taxon>Ostariophysi</taxon>
        <taxon>Gymnotiformes</taxon>
        <taxon>Gymnotoidei</taxon>
        <taxon>Gymnotidae</taxon>
        <taxon>Electrophorus</taxon>
    </lineage>
</organism>
<feature type="chain" id="PRO_5042117281" evidence="2">
    <location>
        <begin position="25"/>
        <end position="477"/>
    </location>
</feature>
<keyword evidence="4" id="KW-1185">Reference proteome</keyword>
<evidence type="ECO:0000256" key="2">
    <source>
        <dbReference type="SAM" id="SignalP"/>
    </source>
</evidence>
<feature type="compositionally biased region" description="Gly residues" evidence="1">
    <location>
        <begin position="405"/>
        <end position="415"/>
    </location>
</feature>
<feature type="non-terminal residue" evidence="3">
    <location>
        <position position="1"/>
    </location>
</feature>
<feature type="signal peptide" evidence="2">
    <location>
        <begin position="1"/>
        <end position="24"/>
    </location>
</feature>
<evidence type="ECO:0000313" key="3">
    <source>
        <dbReference type="EMBL" id="KAK1798731.1"/>
    </source>
</evidence>
<evidence type="ECO:0000313" key="4">
    <source>
        <dbReference type="Proteomes" id="UP001239994"/>
    </source>
</evidence>
<sequence length="477" mass="49385">TGVGSPCIAACGGLILELLKSCLSQDQSSAAGLTIARPNSDSLPSGSPDRWSTAPPAQVGGVTKHAMRQGVTMQWTPDQPQWAEQYYDITSTTRSPAHKFEVYGPQRLTSSSSTRAYQHSWANDDISALTASNLLKRYAERYSSILDLPCESGLIGYADPTISASVNGPNVVNGAPPLLNGRKLEVEPWLEGVYPPLACVPELVPKAPLSVSDLSTSVCSSPGVGMPEPSFSSTSCSSQNSVQEYSSTLYSAPYLQSVATYNGPLLHPVASHPGLVPAYSTNTSPSLPTYGYPSAGYPSQGSLSQGYSAPSPPTACLSAGIAPATPLPASSMGGYSYPAPSLAPVAPSSPGDVSPNTSGLGKAYFSGQSDLRAFEEFGFGGASSSESLSANSSFYRPPGGREGPKGNGFEQGTGGAFKPANHSDSLRSLESLAATTREHSSATRQGFATASCSAASSNTYPSTTPRTHLCLDTHTPC</sequence>
<dbReference type="EMBL" id="JAROKS010000012">
    <property type="protein sequence ID" value="KAK1798731.1"/>
    <property type="molecule type" value="Genomic_DNA"/>
</dbReference>
<dbReference type="AlphaFoldDB" id="A0AAD8ZIG4"/>
<feature type="compositionally biased region" description="Low complexity" evidence="1">
    <location>
        <begin position="382"/>
        <end position="393"/>
    </location>
</feature>
<gene>
    <name evidence="3" type="ORF">P4O66_007022</name>
</gene>
<protein>
    <submittedName>
        <fullName evidence="3">Uncharacterized protein</fullName>
    </submittedName>
</protein>
<dbReference type="Proteomes" id="UP001239994">
    <property type="component" value="Unassembled WGS sequence"/>
</dbReference>
<feature type="compositionally biased region" description="Polar residues" evidence="1">
    <location>
        <begin position="34"/>
        <end position="45"/>
    </location>
</feature>
<name>A0AAD8ZIG4_9TELE</name>
<comment type="caution">
    <text evidence="3">The sequence shown here is derived from an EMBL/GenBank/DDBJ whole genome shotgun (WGS) entry which is preliminary data.</text>
</comment>
<feature type="region of interest" description="Disordered" evidence="1">
    <location>
        <begin position="382"/>
        <end position="423"/>
    </location>
</feature>
<accession>A0AAD8ZIG4</accession>
<feature type="region of interest" description="Disordered" evidence="1">
    <location>
        <begin position="34"/>
        <end position="55"/>
    </location>
</feature>
<reference evidence="3" key="1">
    <citation type="submission" date="2023-03" db="EMBL/GenBank/DDBJ databases">
        <title>Electrophorus voltai genome.</title>
        <authorList>
            <person name="Bian C."/>
        </authorList>
    </citation>
    <scope>NUCLEOTIDE SEQUENCE</scope>
    <source>
        <strain evidence="3">CB-2022</strain>
        <tissue evidence="3">Muscle</tissue>
    </source>
</reference>
<proteinExistence type="predicted"/>
<keyword evidence="2" id="KW-0732">Signal</keyword>
<evidence type="ECO:0000256" key="1">
    <source>
        <dbReference type="SAM" id="MobiDB-lite"/>
    </source>
</evidence>